<dbReference type="GO" id="GO:0005829">
    <property type="term" value="C:cytosol"/>
    <property type="evidence" value="ECO:0007669"/>
    <property type="project" value="TreeGrafter"/>
</dbReference>
<evidence type="ECO:0000313" key="5">
    <source>
        <dbReference type="Proteomes" id="UP000751190"/>
    </source>
</evidence>
<keyword evidence="2" id="KW-0433">Leucine-rich repeat</keyword>
<evidence type="ECO:0000256" key="1">
    <source>
        <dbReference type="ARBA" id="ARBA00022468"/>
    </source>
</evidence>
<protein>
    <submittedName>
        <fullName evidence="4">Uncharacterized protein</fullName>
    </submittedName>
</protein>
<dbReference type="PANTHER" id="PTHR24113">
    <property type="entry name" value="RAN GTPASE-ACTIVATING PROTEIN 1"/>
    <property type="match status" value="1"/>
</dbReference>
<name>A0A8J5X962_DIALT</name>
<dbReference type="InterPro" id="IPR032675">
    <property type="entry name" value="LRR_dom_sf"/>
</dbReference>
<dbReference type="GO" id="GO:0048471">
    <property type="term" value="C:perinuclear region of cytoplasm"/>
    <property type="evidence" value="ECO:0007669"/>
    <property type="project" value="TreeGrafter"/>
</dbReference>
<organism evidence="4 5">
    <name type="scientific">Diacronema lutheri</name>
    <name type="common">Unicellular marine alga</name>
    <name type="synonym">Monochrysis lutheri</name>
    <dbReference type="NCBI Taxonomy" id="2081491"/>
    <lineage>
        <taxon>Eukaryota</taxon>
        <taxon>Haptista</taxon>
        <taxon>Haptophyta</taxon>
        <taxon>Pavlovophyceae</taxon>
        <taxon>Pavlovales</taxon>
        <taxon>Pavlovaceae</taxon>
        <taxon>Diacronema</taxon>
    </lineage>
</organism>
<keyword evidence="5" id="KW-1185">Reference proteome</keyword>
<dbReference type="Gene3D" id="3.80.10.10">
    <property type="entry name" value="Ribonuclease Inhibitor"/>
    <property type="match status" value="2"/>
</dbReference>
<dbReference type="GO" id="GO:0006913">
    <property type="term" value="P:nucleocytoplasmic transport"/>
    <property type="evidence" value="ECO:0007669"/>
    <property type="project" value="TreeGrafter"/>
</dbReference>
<dbReference type="InterPro" id="IPR027038">
    <property type="entry name" value="RanGap"/>
</dbReference>
<dbReference type="GO" id="GO:0005634">
    <property type="term" value="C:nucleus"/>
    <property type="evidence" value="ECO:0007669"/>
    <property type="project" value="TreeGrafter"/>
</dbReference>
<gene>
    <name evidence="4" type="ORF">KFE25_005232</name>
</gene>
<dbReference type="Proteomes" id="UP000751190">
    <property type="component" value="Unassembled WGS sequence"/>
</dbReference>
<evidence type="ECO:0000313" key="4">
    <source>
        <dbReference type="EMBL" id="KAG8458805.1"/>
    </source>
</evidence>
<dbReference type="PANTHER" id="PTHR24113:SF12">
    <property type="entry name" value="RAN GTPASE-ACTIVATING PROTEIN 1"/>
    <property type="match status" value="1"/>
</dbReference>
<proteinExistence type="predicted"/>
<evidence type="ECO:0000256" key="3">
    <source>
        <dbReference type="ARBA" id="ARBA00022737"/>
    </source>
</evidence>
<keyword evidence="3" id="KW-0677">Repeat</keyword>
<comment type="caution">
    <text evidence="4">The sequence shown here is derived from an EMBL/GenBank/DDBJ whole genome shotgun (WGS) entry which is preliminary data.</text>
</comment>
<keyword evidence="1" id="KW-0343">GTPase activation</keyword>
<dbReference type="AlphaFoldDB" id="A0A8J5X962"/>
<dbReference type="SMART" id="SM00368">
    <property type="entry name" value="LRR_RI"/>
    <property type="match status" value="7"/>
</dbReference>
<evidence type="ECO:0000256" key="2">
    <source>
        <dbReference type="ARBA" id="ARBA00022614"/>
    </source>
</evidence>
<dbReference type="InterPro" id="IPR001611">
    <property type="entry name" value="Leu-rich_rpt"/>
</dbReference>
<dbReference type="SUPFAM" id="SSF52047">
    <property type="entry name" value="RNI-like"/>
    <property type="match status" value="1"/>
</dbReference>
<dbReference type="Pfam" id="PF13516">
    <property type="entry name" value="LRR_6"/>
    <property type="match status" value="4"/>
</dbReference>
<dbReference type="EMBL" id="JAGTXO010000047">
    <property type="protein sequence ID" value="KAG8458805.1"/>
    <property type="molecule type" value="Genomic_DNA"/>
</dbReference>
<sequence>MRLAVVACVGEDGERAPLRAYIRTQRPMALDGLRQLRGPELHAAVDKLATEFARWRGAPDEGAARSGAAAQAGAGPVRIDESALRGISLSQLRAFIAQAASRCEAEGGVTAQTMTFYDLTKHAIEPLAQRTGLSVVETLASGPQPPVWCVSHWWGEPVADFVKCLEQHCADRWLEPSAAFYWVSAFALRHGAVREEMEGGMGASPFMRALQLTDGMISVLDRRAVAISRAWCALELFVANLERGSTYLHDIYTPFEHSRGGRPHAAVGLVDGFAAIDRANPLSKSAAKSEREAAFPADALARAESFELARAEASEPSDLAAIRAWVGDEAPLLDATVRARFGIVRLTQLVAAGVPDGNVRLRALLDALRCSRLRKLSCELAQPSAGAVARLCASLPASLAELRLVSAGPSVALPISTSLRSDSLQLLCVLNLPYCALGDEEGAELGAALGAAGCRLVELRLRSNNVGPGGAVALAKALERNATLTYLNLGENKVGVDGASALAKALERNRALTTLELWHNDVGDEGGVALASALEHNSALLHLDLGYNAVCDGAAVALAKALERNTALRTLWLRANQVSTEGGIALGKALEHNRALTTLDLKENKVGDCAVALCKALERTTSLVTLDFGTDAAGAAPQMALLLKNGTGKECVILT</sequence>
<reference evidence="4" key="1">
    <citation type="submission" date="2021-05" db="EMBL/GenBank/DDBJ databases">
        <title>The genome of the haptophyte Pavlova lutheri (Diacronema luteri, Pavlovales) - a model for lipid biosynthesis in eukaryotic algae.</title>
        <authorList>
            <person name="Hulatt C.J."/>
            <person name="Posewitz M.C."/>
        </authorList>
    </citation>
    <scope>NUCLEOTIDE SEQUENCE</scope>
    <source>
        <strain evidence="4">NIVA-4/92</strain>
    </source>
</reference>
<accession>A0A8J5X962</accession>
<dbReference type="GO" id="GO:0031267">
    <property type="term" value="F:small GTPase binding"/>
    <property type="evidence" value="ECO:0007669"/>
    <property type="project" value="TreeGrafter"/>
</dbReference>
<dbReference type="GO" id="GO:0005096">
    <property type="term" value="F:GTPase activator activity"/>
    <property type="evidence" value="ECO:0007669"/>
    <property type="project" value="UniProtKB-KW"/>
</dbReference>
<dbReference type="OrthoDB" id="333024at2759"/>